<proteinExistence type="predicted"/>
<dbReference type="RefSeq" id="WP_377502800.1">
    <property type="nucleotide sequence ID" value="NZ_JBHMDO010000054.1"/>
</dbReference>
<protein>
    <recommendedName>
        <fullName evidence="3">HTH LytTR-type domain-containing protein</fullName>
    </recommendedName>
</protein>
<dbReference type="EMBL" id="JBHMDO010000054">
    <property type="protein sequence ID" value="MFB9330939.1"/>
    <property type="molecule type" value="Genomic_DNA"/>
</dbReference>
<sequence length="106" mass="12196">MNLAKEERNVYENFEIDTDILYFKVSRLGLVSFHGRNYNIKKSVPSEQLNSYIASGLFVKANANCYVNVRKVIAVEDGMARFDRNSESKLVPVSKWHQSHLRSLLS</sequence>
<evidence type="ECO:0000313" key="2">
    <source>
        <dbReference type="Proteomes" id="UP001589747"/>
    </source>
</evidence>
<reference evidence="1 2" key="1">
    <citation type="submission" date="2024-09" db="EMBL/GenBank/DDBJ databases">
        <authorList>
            <person name="Sun Q."/>
            <person name="Mori K."/>
        </authorList>
    </citation>
    <scope>NUCLEOTIDE SEQUENCE [LARGE SCALE GENOMIC DNA]</scope>
    <source>
        <strain evidence="1 2">TISTR 2452</strain>
    </source>
</reference>
<accession>A0ABV5L0C9</accession>
<evidence type="ECO:0008006" key="3">
    <source>
        <dbReference type="Google" id="ProtNLM"/>
    </source>
</evidence>
<gene>
    <name evidence="1" type="ORF">ACFFSY_33795</name>
</gene>
<dbReference type="Proteomes" id="UP001589747">
    <property type="component" value="Unassembled WGS sequence"/>
</dbReference>
<organism evidence="1 2">
    <name type="scientific">Paenibacillus aurantiacus</name>
    <dbReference type="NCBI Taxonomy" id="1936118"/>
    <lineage>
        <taxon>Bacteria</taxon>
        <taxon>Bacillati</taxon>
        <taxon>Bacillota</taxon>
        <taxon>Bacilli</taxon>
        <taxon>Bacillales</taxon>
        <taxon>Paenibacillaceae</taxon>
        <taxon>Paenibacillus</taxon>
    </lineage>
</organism>
<evidence type="ECO:0000313" key="1">
    <source>
        <dbReference type="EMBL" id="MFB9330939.1"/>
    </source>
</evidence>
<keyword evidence="2" id="KW-1185">Reference proteome</keyword>
<name>A0ABV5L0C9_9BACL</name>
<comment type="caution">
    <text evidence="1">The sequence shown here is derived from an EMBL/GenBank/DDBJ whole genome shotgun (WGS) entry which is preliminary data.</text>
</comment>